<organism evidence="2 3">
    <name type="scientific">Brassica carinata</name>
    <name type="common">Ethiopian mustard</name>
    <name type="synonym">Abyssinian cabbage</name>
    <dbReference type="NCBI Taxonomy" id="52824"/>
    <lineage>
        <taxon>Eukaryota</taxon>
        <taxon>Viridiplantae</taxon>
        <taxon>Streptophyta</taxon>
        <taxon>Embryophyta</taxon>
        <taxon>Tracheophyta</taxon>
        <taxon>Spermatophyta</taxon>
        <taxon>Magnoliopsida</taxon>
        <taxon>eudicotyledons</taxon>
        <taxon>Gunneridae</taxon>
        <taxon>Pentapetalae</taxon>
        <taxon>rosids</taxon>
        <taxon>malvids</taxon>
        <taxon>Brassicales</taxon>
        <taxon>Brassicaceae</taxon>
        <taxon>Brassiceae</taxon>
        <taxon>Brassica</taxon>
    </lineage>
</organism>
<comment type="caution">
    <text evidence="2">The sequence shown here is derived from an EMBL/GenBank/DDBJ whole genome shotgun (WGS) entry which is preliminary data.</text>
</comment>
<proteinExistence type="predicted"/>
<dbReference type="EMBL" id="JAAMPC010000002">
    <property type="protein sequence ID" value="KAG2328594.1"/>
    <property type="molecule type" value="Genomic_DNA"/>
</dbReference>
<keyword evidence="3" id="KW-1185">Reference proteome</keyword>
<evidence type="ECO:0000313" key="3">
    <source>
        <dbReference type="Proteomes" id="UP000886595"/>
    </source>
</evidence>
<evidence type="ECO:0000256" key="1">
    <source>
        <dbReference type="SAM" id="MobiDB-lite"/>
    </source>
</evidence>
<dbReference type="Proteomes" id="UP000886595">
    <property type="component" value="Unassembled WGS sequence"/>
</dbReference>
<dbReference type="OrthoDB" id="440243at2759"/>
<feature type="region of interest" description="Disordered" evidence="1">
    <location>
        <begin position="141"/>
        <end position="180"/>
    </location>
</feature>
<gene>
    <name evidence="2" type="ORF">Bca52824_011322</name>
</gene>
<name>A0A8X7WF52_BRACI</name>
<dbReference type="AlphaFoldDB" id="A0A8X7WF52"/>
<evidence type="ECO:0000313" key="2">
    <source>
        <dbReference type="EMBL" id="KAG2328594.1"/>
    </source>
</evidence>
<sequence>MPKRSSWTVTRRKGGNLAVWCPFGQLFATVHPGKRKREEGRPNQVGGGGDRIPTRSWSVGSGDRLMMGTRGKEKDLEKGLSTPERTPKEAAGASGHVGADDVHLAAALPIQTDVVNAGTGLSTIQLNPTEVRVDGADVRLEHEPEQADGPGGTGRLQQVELEDEGESSHAGRLGFMYSRS</sequence>
<protein>
    <submittedName>
        <fullName evidence="2">Uncharacterized protein</fullName>
    </submittedName>
</protein>
<accession>A0A8X7WF52</accession>
<reference evidence="2 3" key="1">
    <citation type="submission" date="2020-02" db="EMBL/GenBank/DDBJ databases">
        <authorList>
            <person name="Ma Q."/>
            <person name="Huang Y."/>
            <person name="Song X."/>
            <person name="Pei D."/>
        </authorList>
    </citation>
    <scope>NUCLEOTIDE SEQUENCE [LARGE SCALE GENOMIC DNA]</scope>
    <source>
        <strain evidence="2">Sxm20200214</strain>
        <tissue evidence="2">Leaf</tissue>
    </source>
</reference>
<feature type="region of interest" description="Disordered" evidence="1">
    <location>
        <begin position="31"/>
        <end position="97"/>
    </location>
</feature>